<feature type="transmembrane region" description="Helical" evidence="1">
    <location>
        <begin position="191"/>
        <end position="224"/>
    </location>
</feature>
<dbReference type="AlphaFoldDB" id="A0A4U1CUM5"/>
<dbReference type="EMBL" id="SWBR01000001">
    <property type="protein sequence ID" value="TKC12316.1"/>
    <property type="molecule type" value="Genomic_DNA"/>
</dbReference>
<feature type="transmembrane region" description="Helical" evidence="1">
    <location>
        <begin position="80"/>
        <end position="107"/>
    </location>
</feature>
<evidence type="ECO:0008006" key="4">
    <source>
        <dbReference type="Google" id="ProtNLM"/>
    </source>
</evidence>
<evidence type="ECO:0000256" key="1">
    <source>
        <dbReference type="SAM" id="Phobius"/>
    </source>
</evidence>
<protein>
    <recommendedName>
        <fullName evidence="4">Glycerophosphoryl diester phosphodiesterase membrane domain-containing protein</fullName>
    </recommendedName>
</protein>
<feature type="transmembrane region" description="Helical" evidence="1">
    <location>
        <begin position="35"/>
        <end position="60"/>
    </location>
</feature>
<evidence type="ECO:0000313" key="2">
    <source>
        <dbReference type="EMBL" id="TKC12316.1"/>
    </source>
</evidence>
<gene>
    <name evidence="2" type="ORF">FA048_01475</name>
</gene>
<proteinExistence type="predicted"/>
<dbReference type="RefSeq" id="WP_136838246.1">
    <property type="nucleotide sequence ID" value="NZ_SWBR01000001.1"/>
</dbReference>
<evidence type="ECO:0000313" key="3">
    <source>
        <dbReference type="Proteomes" id="UP000309488"/>
    </source>
</evidence>
<feature type="transmembrane region" description="Helical" evidence="1">
    <location>
        <begin position="151"/>
        <end position="170"/>
    </location>
</feature>
<feature type="transmembrane region" description="Helical" evidence="1">
    <location>
        <begin position="244"/>
        <end position="264"/>
    </location>
</feature>
<dbReference type="Proteomes" id="UP000309488">
    <property type="component" value="Unassembled WGS sequence"/>
</dbReference>
<reference evidence="2 3" key="1">
    <citation type="submission" date="2019-04" db="EMBL/GenBank/DDBJ databases">
        <title>Pedobacter sp. RP-3-22 sp. nov., isolated from Arctic soil.</title>
        <authorList>
            <person name="Dahal R.H."/>
            <person name="Kim D.-U."/>
        </authorList>
    </citation>
    <scope>NUCLEOTIDE SEQUENCE [LARGE SCALE GENOMIC DNA]</scope>
    <source>
        <strain evidence="2 3">RP-3-22</strain>
    </source>
</reference>
<accession>A0A4U1CUM5</accession>
<name>A0A4U1CUM5_9SPHI</name>
<keyword evidence="1" id="KW-0812">Transmembrane</keyword>
<organism evidence="2 3">
    <name type="scientific">Pedobacter polaris</name>
    <dbReference type="NCBI Taxonomy" id="2571273"/>
    <lineage>
        <taxon>Bacteria</taxon>
        <taxon>Pseudomonadati</taxon>
        <taxon>Bacteroidota</taxon>
        <taxon>Sphingobacteriia</taxon>
        <taxon>Sphingobacteriales</taxon>
        <taxon>Sphingobacteriaceae</taxon>
        <taxon>Pedobacter</taxon>
    </lineage>
</organism>
<keyword evidence="3" id="KW-1185">Reference proteome</keyword>
<comment type="caution">
    <text evidence="2">The sequence shown here is derived from an EMBL/GenBank/DDBJ whole genome shotgun (WGS) entry which is preliminary data.</text>
</comment>
<sequence length="294" mass="33558">MKEKVEFRKLREFGDLIGDTFLFIKQNFKPLMKSFFSLTGIFIVGGMLSSILAQVQMVNISQAAGSTYDDSPRSMLYNVGFNYFLVIIFMILSYTSMYVSILSYVALYIEKGKVAPTVSEVWAYFKYYFFRMMGSGILISIFITICFVLCLLPGIYVFPAVSLFAPIMILENGSFSHSFDRSFKLLKNEWWITAAVLLVIYVIFYAFSTIVQLPAIIIMMIGAFTQGEKTITNAYAVISAVSQHISYLFMIIPIICSTLIYCNLVERKENFGLFQRMGELGQESEQDNSIQEEY</sequence>
<keyword evidence="1" id="KW-1133">Transmembrane helix</keyword>
<dbReference type="OrthoDB" id="1049480at2"/>
<keyword evidence="1" id="KW-0472">Membrane</keyword>